<dbReference type="GO" id="GO:0005524">
    <property type="term" value="F:ATP binding"/>
    <property type="evidence" value="ECO:0007669"/>
    <property type="project" value="UniProtKB-KW"/>
</dbReference>
<dbReference type="GO" id="GO:0008564">
    <property type="term" value="F:protein-exporting ATPase activity"/>
    <property type="evidence" value="ECO:0007669"/>
    <property type="project" value="UniProtKB-EC"/>
</dbReference>
<dbReference type="GO" id="GO:0046933">
    <property type="term" value="F:proton-transporting ATP synthase activity, rotational mechanism"/>
    <property type="evidence" value="ECO:0007669"/>
    <property type="project" value="TreeGrafter"/>
</dbReference>
<evidence type="ECO:0000256" key="3">
    <source>
        <dbReference type="ARBA" id="ARBA00022490"/>
    </source>
</evidence>
<dbReference type="InterPro" id="IPR050053">
    <property type="entry name" value="ATPase_alpha/beta_chains"/>
</dbReference>
<dbReference type="EMBL" id="CP022989">
    <property type="protein sequence ID" value="ASV99878.1"/>
    <property type="molecule type" value="Genomic_DNA"/>
</dbReference>
<dbReference type="PANTHER" id="PTHR15184">
    <property type="entry name" value="ATP SYNTHASE"/>
    <property type="match status" value="1"/>
</dbReference>
<dbReference type="PANTHER" id="PTHR15184:SF9">
    <property type="entry name" value="SPI-1 TYPE 3 SECRETION SYSTEM ATPASE"/>
    <property type="match status" value="1"/>
</dbReference>
<dbReference type="Proteomes" id="UP000215158">
    <property type="component" value="Chromosome 1"/>
</dbReference>
<gene>
    <name evidence="10" type="primary">fliI</name>
    <name evidence="10" type="ORF">CJU94_18060</name>
</gene>
<dbReference type="Pfam" id="PF18269">
    <property type="entry name" value="T3SS_ATPase_C"/>
    <property type="match status" value="1"/>
</dbReference>
<evidence type="ECO:0000256" key="7">
    <source>
        <dbReference type="ARBA" id="ARBA00022967"/>
    </source>
</evidence>
<keyword evidence="2" id="KW-0813">Transport</keyword>
<comment type="subcellular location">
    <subcellularLocation>
        <location evidence="1">Cytoplasm</location>
    </subcellularLocation>
</comment>
<organism evidence="10 11">
    <name type="scientific">Paraburkholderia aromaticivorans</name>
    <dbReference type="NCBI Taxonomy" id="2026199"/>
    <lineage>
        <taxon>Bacteria</taxon>
        <taxon>Pseudomonadati</taxon>
        <taxon>Pseudomonadota</taxon>
        <taxon>Betaproteobacteria</taxon>
        <taxon>Burkholderiales</taxon>
        <taxon>Burkholderiaceae</taxon>
        <taxon>Paraburkholderia</taxon>
    </lineage>
</organism>
<dbReference type="PROSITE" id="PS00152">
    <property type="entry name" value="ATPASE_ALPHA_BETA"/>
    <property type="match status" value="1"/>
</dbReference>
<evidence type="ECO:0000256" key="8">
    <source>
        <dbReference type="ARBA" id="ARBA00034006"/>
    </source>
</evidence>
<dbReference type="GO" id="GO:0030254">
    <property type="term" value="P:protein secretion by the type III secretion system"/>
    <property type="evidence" value="ECO:0007669"/>
    <property type="project" value="InterPro"/>
</dbReference>
<dbReference type="AlphaFoldDB" id="A0A248VLL0"/>
<evidence type="ECO:0000313" key="11">
    <source>
        <dbReference type="Proteomes" id="UP000215158"/>
    </source>
</evidence>
<accession>A0A248VLL0</accession>
<evidence type="ECO:0000256" key="5">
    <source>
        <dbReference type="ARBA" id="ARBA00022840"/>
    </source>
</evidence>
<name>A0A248VLL0_9BURK</name>
<dbReference type="FunFam" id="3.40.50.12240:FF:000002">
    <property type="entry name" value="Flagellum-specific ATP synthase FliI"/>
    <property type="match status" value="1"/>
</dbReference>
<dbReference type="SUPFAM" id="SSF52540">
    <property type="entry name" value="P-loop containing nucleoside triphosphate hydrolases"/>
    <property type="match status" value="1"/>
</dbReference>
<evidence type="ECO:0000259" key="9">
    <source>
        <dbReference type="SMART" id="SM00382"/>
    </source>
</evidence>
<dbReference type="GO" id="GO:0030257">
    <property type="term" value="C:type III protein secretion system complex"/>
    <property type="evidence" value="ECO:0007669"/>
    <property type="project" value="InterPro"/>
</dbReference>
<dbReference type="InterPro" id="IPR020003">
    <property type="entry name" value="ATPase_a/bsu_AS"/>
</dbReference>
<sequence>MKENTMSSMGKTVPVFLSAPTLRGRVIEARGVIARVVGVSLRIGEKVRLVRPDTLEAQYGEVVGFAHDGALVMPLAGLNGLSDITEVQGCGSAWGTFDAAELLGRVVDGLGNPLDGGPAPRPLASAAAQAEAGATLNPLERPVIATPFATGVRAIDGLLTCGVGQRTGIFAPAGGGKSTIMGMIANGASTDAIVVALIGERGREVAEFIHDHLERRRASTIVIAATSDRPAAERIKAAELASQVAVGLRASGRNVLLLFDSLTRYARALRELGLAVGEPPLRGGFPPSVFAQLPRLIEAAGVTARGSITAFYTVLADEADLSDPVAEEARSLLDGHIQLSSKLGAAGHYPAIDILRSRSRLMTRVSAAVHQADANRVRDWLSRYEEVELLLQIGEYQRGNDADTDQAIDRRAAIVSFLRQRYDTRCGWDDTRRQLHALCDGAHPA</sequence>
<keyword evidence="3" id="KW-0963">Cytoplasm</keyword>
<evidence type="ECO:0000256" key="6">
    <source>
        <dbReference type="ARBA" id="ARBA00022927"/>
    </source>
</evidence>
<dbReference type="OrthoDB" id="9803053at2"/>
<feature type="domain" description="AAA+ ATPase" evidence="9">
    <location>
        <begin position="163"/>
        <end position="343"/>
    </location>
</feature>
<keyword evidence="6" id="KW-0653">Protein transport</keyword>
<dbReference type="InterPro" id="IPR003593">
    <property type="entry name" value="AAA+_ATPase"/>
</dbReference>
<evidence type="ECO:0000256" key="2">
    <source>
        <dbReference type="ARBA" id="ARBA00022448"/>
    </source>
</evidence>
<comment type="catalytic activity">
    <reaction evidence="8">
        <text>ATP + H2O + cellular proteinSide 1 = ADP + phosphate + cellular proteinSide 2.</text>
        <dbReference type="EC" id="7.4.2.8"/>
    </reaction>
</comment>
<keyword evidence="11" id="KW-1185">Reference proteome</keyword>
<dbReference type="GO" id="GO:0005737">
    <property type="term" value="C:cytoplasm"/>
    <property type="evidence" value="ECO:0007669"/>
    <property type="project" value="UniProtKB-SubCell"/>
</dbReference>
<dbReference type="KEGG" id="parb:CJU94_18060"/>
<dbReference type="InterPro" id="IPR027417">
    <property type="entry name" value="P-loop_NTPase"/>
</dbReference>
<dbReference type="InterPro" id="IPR005714">
    <property type="entry name" value="ATPase_T3SS_FliI/YscN"/>
</dbReference>
<protein>
    <submittedName>
        <fullName evidence="10">Flagellum-specific ATP synthase FliI</fullName>
    </submittedName>
</protein>
<dbReference type="Gene3D" id="3.40.50.12240">
    <property type="match status" value="1"/>
</dbReference>
<evidence type="ECO:0000256" key="1">
    <source>
        <dbReference type="ARBA" id="ARBA00004496"/>
    </source>
</evidence>
<keyword evidence="5" id="KW-0067">ATP-binding</keyword>
<dbReference type="InterPro" id="IPR000194">
    <property type="entry name" value="ATPase_F1/V1/A1_a/bsu_nucl-bd"/>
</dbReference>
<evidence type="ECO:0000256" key="4">
    <source>
        <dbReference type="ARBA" id="ARBA00022741"/>
    </source>
</evidence>
<dbReference type="InterPro" id="IPR040627">
    <property type="entry name" value="T3SS_ATPase_C"/>
</dbReference>
<reference evidence="10 11" key="1">
    <citation type="submission" date="2017-08" db="EMBL/GenBank/DDBJ databases">
        <title>Identification and genetic characteristics of simultaneous BTEX- and naphthalene-degrading Paraburkholderia sp. BN5 isolated from petroleum-contaminated soil.</title>
        <authorList>
            <person name="Lee Y."/>
            <person name="Jeon C.O."/>
        </authorList>
    </citation>
    <scope>NUCLEOTIDE SEQUENCE [LARGE SCALE GENOMIC DNA]</scope>
    <source>
        <strain evidence="10 11">BN5</strain>
    </source>
</reference>
<dbReference type="NCBIfam" id="TIGR01026">
    <property type="entry name" value="fliI_yscN"/>
    <property type="match status" value="1"/>
</dbReference>
<dbReference type="SMART" id="SM00382">
    <property type="entry name" value="AAA"/>
    <property type="match status" value="1"/>
</dbReference>
<evidence type="ECO:0000313" key="10">
    <source>
        <dbReference type="EMBL" id="ASV99878.1"/>
    </source>
</evidence>
<dbReference type="GO" id="GO:0016887">
    <property type="term" value="F:ATP hydrolysis activity"/>
    <property type="evidence" value="ECO:0007669"/>
    <property type="project" value="InterPro"/>
</dbReference>
<keyword evidence="7" id="KW-1278">Translocase</keyword>
<proteinExistence type="predicted"/>
<keyword evidence="4" id="KW-0547">Nucleotide-binding</keyword>
<dbReference type="Pfam" id="PF00006">
    <property type="entry name" value="ATP-synt_ab"/>
    <property type="match status" value="1"/>
</dbReference>